<dbReference type="InterPro" id="IPR050740">
    <property type="entry name" value="Aldehyde_DH_Superfamily"/>
</dbReference>
<feature type="region of interest" description="Disordered" evidence="2">
    <location>
        <begin position="1"/>
        <end position="25"/>
    </location>
</feature>
<name>A0A653UP34_9FLAO</name>
<proteinExistence type="predicted"/>
<dbReference type="EC" id="1.2.1.26" evidence="4"/>
<dbReference type="PANTHER" id="PTHR43353:SF3">
    <property type="entry name" value="ALDEHYDE DEHYDROGENASE-RELATED"/>
    <property type="match status" value="1"/>
</dbReference>
<evidence type="ECO:0000313" key="5">
    <source>
        <dbReference type="Proteomes" id="UP000430202"/>
    </source>
</evidence>
<dbReference type="SUPFAM" id="SSF53720">
    <property type="entry name" value="ALDH-like"/>
    <property type="match status" value="1"/>
</dbReference>
<sequence length="525" mass="56370">MISGTNSIGNKASKQGKKTFKTFDPKQNKDTEWTFYEASSSEIDEAVALATEAFKVYKDCSGEKKAEFLEAIAVEIEALGEELIDTYCKESGLPQGRAMGERGRTMGQLRAFAKVLKEGSWVEAVIEKAQPNREPMPKSDIRKMLFPLGPVVVFGASNFPLAFSTAGGDTASALAAGCPVIVKSHPMHAGTGELVSTAIIKAAEKTGMPNGVFSNLNSSGIEVGQQLVKHPKVKAVGFTGSIKGGTSLYKLANERDEPIPVFAEMGSINPVVVLQSALENDSDAWATKYASSITLGAGQFCTNPGLVLAVKGEKLDGFIKTLSEEILKLEPTCMLHPNIYAKYNEGKKELSAQSGVTITADYKKDTNANTAKPSILKVSGADFLANTKLHTEVFGPFSVVVICEATAEMVNILNHLEGQLTGTILGSEEDLENNYGVVDALQSRVGRILFNGVPTGVEVNSSMVHGGPFPATTDPRFTSVGTSAIKRWVRPVSFQDWPNKLLPLALQNENPLKITRLVEGEYTKN</sequence>
<dbReference type="Proteomes" id="UP000430202">
    <property type="component" value="Unassembled WGS sequence"/>
</dbReference>
<dbReference type="PANTHER" id="PTHR43353">
    <property type="entry name" value="SUCCINATE-SEMIALDEHYDE DEHYDROGENASE, MITOCHONDRIAL"/>
    <property type="match status" value="1"/>
</dbReference>
<dbReference type="InterPro" id="IPR016161">
    <property type="entry name" value="Ald_DH/histidinol_DH"/>
</dbReference>
<evidence type="ECO:0000256" key="1">
    <source>
        <dbReference type="ARBA" id="ARBA00023002"/>
    </source>
</evidence>
<dbReference type="AlphaFoldDB" id="A0A653UP34"/>
<gene>
    <name evidence="4" type="ORF">MARI151_50212</name>
</gene>
<accession>A0A653UP34</accession>
<keyword evidence="5" id="KW-1185">Reference proteome</keyword>
<organism evidence="4 5">
    <name type="scientific">Maribacter litoralis</name>
    <dbReference type="NCBI Taxonomy" id="2059726"/>
    <lineage>
        <taxon>Bacteria</taxon>
        <taxon>Pseudomonadati</taxon>
        <taxon>Bacteroidota</taxon>
        <taxon>Flavobacteriia</taxon>
        <taxon>Flavobacteriales</taxon>
        <taxon>Flavobacteriaceae</taxon>
        <taxon>Maribacter</taxon>
    </lineage>
</organism>
<feature type="domain" description="Aldehyde dehydrogenase" evidence="3">
    <location>
        <begin position="15"/>
        <end position="466"/>
    </location>
</feature>
<evidence type="ECO:0000259" key="3">
    <source>
        <dbReference type="Pfam" id="PF00171"/>
    </source>
</evidence>
<dbReference type="CDD" id="cd07129">
    <property type="entry name" value="ALDH_KGSADH"/>
    <property type="match status" value="1"/>
</dbReference>
<dbReference type="InterPro" id="IPR015590">
    <property type="entry name" value="Aldehyde_DH_dom"/>
</dbReference>
<dbReference type="GO" id="GO:0047533">
    <property type="term" value="F:2,5-dioxovalerate dehydrogenase (NADP+) activity"/>
    <property type="evidence" value="ECO:0007669"/>
    <property type="project" value="UniProtKB-EC"/>
</dbReference>
<reference evidence="4 5" key="1">
    <citation type="submission" date="2019-10" db="EMBL/GenBank/DDBJ databases">
        <authorList>
            <person name="Karimi E."/>
        </authorList>
    </citation>
    <scope>NUCLEOTIDE SEQUENCE [LARGE SCALE GENOMIC DNA]</scope>
    <source>
        <strain evidence="4">Maribacter sp. 151</strain>
    </source>
</reference>
<keyword evidence="1 4" id="KW-0560">Oxidoreductase</keyword>
<dbReference type="Gene3D" id="3.40.605.10">
    <property type="entry name" value="Aldehyde Dehydrogenase, Chain A, domain 1"/>
    <property type="match status" value="1"/>
</dbReference>
<dbReference type="EMBL" id="CABWLR010000005">
    <property type="protein sequence ID" value="VXB95418.1"/>
    <property type="molecule type" value="Genomic_DNA"/>
</dbReference>
<dbReference type="InterPro" id="IPR016163">
    <property type="entry name" value="Ald_DH_C"/>
</dbReference>
<feature type="compositionally biased region" description="Polar residues" evidence="2">
    <location>
        <begin position="1"/>
        <end position="13"/>
    </location>
</feature>
<dbReference type="InterPro" id="IPR044151">
    <property type="entry name" value="ALDH_KGSADH"/>
</dbReference>
<evidence type="ECO:0000256" key="2">
    <source>
        <dbReference type="SAM" id="MobiDB-lite"/>
    </source>
</evidence>
<protein>
    <submittedName>
        <fullName evidence="4">Alpha-ketoglutaric semialdehyde dehydrogenase 2</fullName>
        <ecNumber evidence="4">1.2.1.26</ecNumber>
    </submittedName>
</protein>
<evidence type="ECO:0000313" key="4">
    <source>
        <dbReference type="EMBL" id="VXB95418.1"/>
    </source>
</evidence>
<dbReference type="Gene3D" id="3.40.309.10">
    <property type="entry name" value="Aldehyde Dehydrogenase, Chain A, domain 2"/>
    <property type="match status" value="1"/>
</dbReference>
<dbReference type="Pfam" id="PF00171">
    <property type="entry name" value="Aldedh"/>
    <property type="match status" value="1"/>
</dbReference>
<dbReference type="RefSeq" id="WP_159303454.1">
    <property type="nucleotide sequence ID" value="NZ_LR733271.1"/>
</dbReference>
<dbReference type="InterPro" id="IPR016162">
    <property type="entry name" value="Ald_DH_N"/>
</dbReference>